<dbReference type="RefSeq" id="WP_290365698.1">
    <property type="nucleotide sequence ID" value="NZ_JAUFQU010000096.1"/>
</dbReference>
<protein>
    <submittedName>
        <fullName evidence="2">M13-type metalloendopeptidase</fullName>
        <ecNumber evidence="2">3.4.24.-</ecNumber>
    </submittedName>
</protein>
<organism evidence="2 3">
    <name type="scientific">Paenimyroides ceti</name>
    <dbReference type="NCBI Taxonomy" id="395087"/>
    <lineage>
        <taxon>Bacteria</taxon>
        <taxon>Pseudomonadati</taxon>
        <taxon>Bacteroidota</taxon>
        <taxon>Flavobacteriia</taxon>
        <taxon>Flavobacteriales</taxon>
        <taxon>Flavobacteriaceae</taxon>
        <taxon>Paenimyroides</taxon>
    </lineage>
</organism>
<sequence length="43" mass="5299">MHLYLAKHPTTEKIDGFTPEQRFFISWATIWRTKSRDEYVKNR</sequence>
<dbReference type="Proteomes" id="UP001242368">
    <property type="component" value="Unassembled WGS sequence"/>
</dbReference>
<evidence type="ECO:0000313" key="3">
    <source>
        <dbReference type="Proteomes" id="UP001242368"/>
    </source>
</evidence>
<dbReference type="Gene3D" id="3.40.390.10">
    <property type="entry name" value="Collagenase (Catalytic Domain)"/>
    <property type="match status" value="1"/>
</dbReference>
<dbReference type="InterPro" id="IPR018497">
    <property type="entry name" value="Peptidase_M13_C"/>
</dbReference>
<name>A0ABT8D1U7_9FLAO</name>
<dbReference type="EC" id="3.4.24.-" evidence="2"/>
<evidence type="ECO:0000313" key="2">
    <source>
        <dbReference type="EMBL" id="MDN3710597.1"/>
    </source>
</evidence>
<dbReference type="Pfam" id="PF01431">
    <property type="entry name" value="Peptidase_M13"/>
    <property type="match status" value="1"/>
</dbReference>
<reference evidence="3" key="1">
    <citation type="journal article" date="2019" name="Int. J. Syst. Evol. Microbiol.">
        <title>The Global Catalogue of Microorganisms (GCM) 10K type strain sequencing project: providing services to taxonomists for standard genome sequencing and annotation.</title>
        <authorList>
            <consortium name="The Broad Institute Genomics Platform"/>
            <consortium name="The Broad Institute Genome Sequencing Center for Infectious Disease"/>
            <person name="Wu L."/>
            <person name="Ma J."/>
        </authorList>
    </citation>
    <scope>NUCLEOTIDE SEQUENCE [LARGE SCALE GENOMIC DNA]</scope>
    <source>
        <strain evidence="3">CECT 7184</strain>
    </source>
</reference>
<dbReference type="EMBL" id="JAUFQU010000096">
    <property type="protein sequence ID" value="MDN3710597.1"/>
    <property type="molecule type" value="Genomic_DNA"/>
</dbReference>
<dbReference type="InterPro" id="IPR024079">
    <property type="entry name" value="MetalloPept_cat_dom_sf"/>
</dbReference>
<feature type="domain" description="Peptidase M13 C-terminal" evidence="1">
    <location>
        <begin position="6"/>
        <end position="40"/>
    </location>
</feature>
<keyword evidence="2" id="KW-0378">Hydrolase</keyword>
<evidence type="ECO:0000259" key="1">
    <source>
        <dbReference type="Pfam" id="PF01431"/>
    </source>
</evidence>
<gene>
    <name evidence="2" type="ORF">QW060_27855</name>
</gene>
<proteinExistence type="predicted"/>
<dbReference type="GO" id="GO:0016787">
    <property type="term" value="F:hydrolase activity"/>
    <property type="evidence" value="ECO:0007669"/>
    <property type="project" value="UniProtKB-KW"/>
</dbReference>
<accession>A0ABT8D1U7</accession>
<comment type="caution">
    <text evidence="2">The sequence shown here is derived from an EMBL/GenBank/DDBJ whole genome shotgun (WGS) entry which is preliminary data.</text>
</comment>
<dbReference type="SUPFAM" id="SSF55486">
    <property type="entry name" value="Metalloproteases ('zincins'), catalytic domain"/>
    <property type="match status" value="1"/>
</dbReference>
<keyword evidence="3" id="KW-1185">Reference proteome</keyword>